<evidence type="ECO:0000256" key="2">
    <source>
        <dbReference type="SAM" id="Phobius"/>
    </source>
</evidence>
<dbReference type="GO" id="GO:0016020">
    <property type="term" value="C:membrane"/>
    <property type="evidence" value="ECO:0007669"/>
    <property type="project" value="TreeGrafter"/>
</dbReference>
<dbReference type="PANTHER" id="PTHR33512:SF10">
    <property type="entry name" value="PLANT_F17O14-7 PROTEIN"/>
    <property type="match status" value="1"/>
</dbReference>
<dbReference type="Proteomes" id="UP001293593">
    <property type="component" value="Unassembled WGS sequence"/>
</dbReference>
<dbReference type="InterPro" id="IPR010605">
    <property type="entry name" value="DUF1191"/>
</dbReference>
<comment type="caution">
    <text evidence="3">The sequence shown here is derived from an EMBL/GenBank/DDBJ whole genome shotgun (WGS) entry which is preliminary data.</text>
</comment>
<protein>
    <submittedName>
        <fullName evidence="3">Uncharacterized protein</fullName>
    </submittedName>
</protein>
<keyword evidence="2" id="KW-1133">Transmembrane helix</keyword>
<keyword evidence="2" id="KW-0472">Membrane</keyword>
<keyword evidence="2" id="KW-0812">Transmembrane</keyword>
<evidence type="ECO:0000313" key="3">
    <source>
        <dbReference type="EMBL" id="KAK4278194.1"/>
    </source>
</evidence>
<accession>A0AAE1TBI6</accession>
<reference evidence="3" key="1">
    <citation type="submission" date="2023-10" db="EMBL/GenBank/DDBJ databases">
        <title>Chromosome-level genome of the transformable northern wattle, Acacia crassicarpa.</title>
        <authorList>
            <person name="Massaro I."/>
            <person name="Sinha N.R."/>
            <person name="Poethig S."/>
            <person name="Leichty A.R."/>
        </authorList>
    </citation>
    <scope>NUCLEOTIDE SEQUENCE</scope>
    <source>
        <strain evidence="3">Acra3RX</strain>
        <tissue evidence="3">Leaf</tissue>
    </source>
</reference>
<feature type="transmembrane region" description="Helical" evidence="2">
    <location>
        <begin position="300"/>
        <end position="324"/>
    </location>
</feature>
<dbReference type="Pfam" id="PF06697">
    <property type="entry name" value="DUF1191"/>
    <property type="match status" value="1"/>
</dbReference>
<gene>
    <name evidence="3" type="ORF">QN277_016074</name>
</gene>
<dbReference type="AlphaFoldDB" id="A0AAE1TBI6"/>
<evidence type="ECO:0000313" key="4">
    <source>
        <dbReference type="Proteomes" id="UP001293593"/>
    </source>
</evidence>
<dbReference type="EMBL" id="JAWXYG010000003">
    <property type="protein sequence ID" value="KAK4278194.1"/>
    <property type="molecule type" value="Genomic_DNA"/>
</dbReference>
<organism evidence="3 4">
    <name type="scientific">Acacia crassicarpa</name>
    <name type="common">northern wattle</name>
    <dbReference type="NCBI Taxonomy" id="499986"/>
    <lineage>
        <taxon>Eukaryota</taxon>
        <taxon>Viridiplantae</taxon>
        <taxon>Streptophyta</taxon>
        <taxon>Embryophyta</taxon>
        <taxon>Tracheophyta</taxon>
        <taxon>Spermatophyta</taxon>
        <taxon>Magnoliopsida</taxon>
        <taxon>eudicotyledons</taxon>
        <taxon>Gunneridae</taxon>
        <taxon>Pentapetalae</taxon>
        <taxon>rosids</taxon>
        <taxon>fabids</taxon>
        <taxon>Fabales</taxon>
        <taxon>Fabaceae</taxon>
        <taxon>Caesalpinioideae</taxon>
        <taxon>mimosoid clade</taxon>
        <taxon>Acacieae</taxon>
        <taxon>Acacia</taxon>
    </lineage>
</organism>
<dbReference type="PANTHER" id="PTHR33512">
    <property type="entry name" value="PROTEIN, PUTATIVE (DUF1191)-RELATED"/>
    <property type="match status" value="1"/>
</dbReference>
<sequence length="376" mass="41686">MCFSFSFRVKIRPFLASLNLETLTQTQEFQDLLLTHYRNWLLEGTNEILMRVRTSFFLLLALPYLLSLPSLNAHASSPSSFSGLSARSLDALLQDYAFRAFIRPRTGIPYDGKVPSNLTGISISALRLRSGSLKNRGVDSYKEFQIPIGVVEQPYVERLVLVYHNLGNWSDHFYPLPGYTYLAPVLGLLAYSAANLSATELPDLDIRASGQPILIKFPDLKKKQQPHSVSSPKCVYFDLNGSVQFDIPLPGNVCSTGQQGHFSIVVEESESPSPSPLPSASGGVPSEDDNGTRKKKKESYIAWIILGSVFGALALLIVLYLLVVRVRRSKETSRIKQMELKGEDSEDLYLRSVGSGKAPLALGTRTRPVIENDYVP</sequence>
<feature type="region of interest" description="Disordered" evidence="1">
    <location>
        <begin position="266"/>
        <end position="292"/>
    </location>
</feature>
<name>A0AAE1TBI6_9FABA</name>
<proteinExistence type="predicted"/>
<evidence type="ECO:0000256" key="1">
    <source>
        <dbReference type="SAM" id="MobiDB-lite"/>
    </source>
</evidence>
<keyword evidence="4" id="KW-1185">Reference proteome</keyword>